<evidence type="ECO:0000256" key="2">
    <source>
        <dbReference type="ARBA" id="ARBA00022829"/>
    </source>
</evidence>
<dbReference type="InterPro" id="IPR011515">
    <property type="entry name" value="Shugoshin_C"/>
</dbReference>
<dbReference type="Pfam" id="PF07557">
    <property type="entry name" value="Shugoshin_C"/>
    <property type="match status" value="1"/>
</dbReference>
<evidence type="ECO:0000313" key="6">
    <source>
        <dbReference type="EMBL" id="GMK54705.1"/>
    </source>
</evidence>
<dbReference type="GO" id="GO:0045132">
    <property type="term" value="P:meiotic chromosome segregation"/>
    <property type="evidence" value="ECO:0007669"/>
    <property type="project" value="InterPro"/>
</dbReference>
<dbReference type="Proteomes" id="UP001222932">
    <property type="component" value="Unassembled WGS sequence"/>
</dbReference>
<feature type="compositionally biased region" description="Low complexity" evidence="4">
    <location>
        <begin position="179"/>
        <end position="211"/>
    </location>
</feature>
<comment type="similarity">
    <text evidence="1">Belongs to the shugoshin family.</text>
</comment>
<evidence type="ECO:0000256" key="4">
    <source>
        <dbReference type="SAM" id="MobiDB-lite"/>
    </source>
</evidence>
<accession>A0AAD3TQ03</accession>
<feature type="region of interest" description="Disordered" evidence="4">
    <location>
        <begin position="92"/>
        <end position="325"/>
    </location>
</feature>
<keyword evidence="7" id="KW-1185">Reference proteome</keyword>
<comment type="caution">
    <text evidence="6">The sequence shown here is derived from an EMBL/GenBank/DDBJ whole genome shotgun (WGS) entry which is preliminary data.</text>
</comment>
<feature type="coiled-coil region" evidence="3">
    <location>
        <begin position="48"/>
        <end position="89"/>
    </location>
</feature>
<proteinExistence type="inferred from homology"/>
<feature type="compositionally biased region" description="Low complexity" evidence="4">
    <location>
        <begin position="105"/>
        <end position="123"/>
    </location>
</feature>
<evidence type="ECO:0000313" key="7">
    <source>
        <dbReference type="Proteomes" id="UP001222932"/>
    </source>
</evidence>
<evidence type="ECO:0000256" key="1">
    <source>
        <dbReference type="ARBA" id="ARBA00010845"/>
    </source>
</evidence>
<name>A0AAD3TQ03_9TREE</name>
<sequence>MAARRSRRSSGLGTMEDDSLAEFETFRRRHARQNREIITENITRKGLIRSLQDQVATLQADLLSERRQKAALSREIASLRDNAASLDAIIGAVPQLMRSPRKSKSPTASTPTRSPRTPASASSVQMSSPLTPAPGSPASEPSTPSVPSLPSSSTVSTSTAAAPASPVPLPQSKAQANDPAPLTVALTTSTTSTSPAVSVTSASPALSTPAPEDGRSRRARTSVSYKEPSLRTKMRKPDGVSSEEALGLRPRGSMLEGVRRKSALPRSSAKMDFRAEDEERPTPLPSAVVVETAPKEASKEITKEGGKKAVGKRRATPATSASVAV</sequence>
<protein>
    <recommendedName>
        <fullName evidence="5">Shugoshin C-terminal domain-containing protein</fullName>
    </recommendedName>
</protein>
<feature type="domain" description="Shugoshin C-terminal" evidence="5">
    <location>
        <begin position="215"/>
        <end position="236"/>
    </location>
</feature>
<dbReference type="AlphaFoldDB" id="A0AAD3TQ03"/>
<evidence type="ECO:0000259" key="5">
    <source>
        <dbReference type="Pfam" id="PF07557"/>
    </source>
</evidence>
<gene>
    <name evidence="6" type="ORF">CspeluHIS016_0112910</name>
</gene>
<reference evidence="6" key="1">
    <citation type="journal article" date="2023" name="BMC Genomics">
        <title>Chromosome-level genome assemblies of Cutaneotrichosporon spp. (Trichosporonales, Basidiomycota) reveal imbalanced evolution between nucleotide sequences and chromosome synteny.</title>
        <authorList>
            <person name="Kobayashi Y."/>
            <person name="Kayamori A."/>
            <person name="Aoki K."/>
            <person name="Shiwa Y."/>
            <person name="Matsutani M."/>
            <person name="Fujita N."/>
            <person name="Sugita T."/>
            <person name="Iwasaki W."/>
            <person name="Tanaka N."/>
            <person name="Takashima M."/>
        </authorList>
    </citation>
    <scope>NUCLEOTIDE SEQUENCE</scope>
    <source>
        <strain evidence="6">HIS016</strain>
    </source>
</reference>
<feature type="compositionally biased region" description="Low complexity" evidence="4">
    <location>
        <begin position="141"/>
        <end position="164"/>
    </location>
</feature>
<evidence type="ECO:0000256" key="3">
    <source>
        <dbReference type="SAM" id="Coils"/>
    </source>
</evidence>
<feature type="compositionally biased region" description="Basic and acidic residues" evidence="4">
    <location>
        <begin position="293"/>
        <end position="307"/>
    </location>
</feature>
<keyword evidence="3" id="KW-0175">Coiled coil</keyword>
<organism evidence="6 7">
    <name type="scientific">Cutaneotrichosporon spelunceum</name>
    <dbReference type="NCBI Taxonomy" id="1672016"/>
    <lineage>
        <taxon>Eukaryota</taxon>
        <taxon>Fungi</taxon>
        <taxon>Dikarya</taxon>
        <taxon>Basidiomycota</taxon>
        <taxon>Agaricomycotina</taxon>
        <taxon>Tremellomycetes</taxon>
        <taxon>Trichosporonales</taxon>
        <taxon>Trichosporonaceae</taxon>
        <taxon>Cutaneotrichosporon</taxon>
    </lineage>
</organism>
<keyword evidence="2" id="KW-0159">Chromosome partition</keyword>
<dbReference type="GO" id="GO:0000775">
    <property type="term" value="C:chromosome, centromeric region"/>
    <property type="evidence" value="ECO:0007669"/>
    <property type="project" value="InterPro"/>
</dbReference>
<dbReference type="EMBL" id="BTCM01000001">
    <property type="protein sequence ID" value="GMK54705.1"/>
    <property type="molecule type" value="Genomic_DNA"/>
</dbReference>
<dbReference type="GO" id="GO:0005634">
    <property type="term" value="C:nucleus"/>
    <property type="evidence" value="ECO:0007669"/>
    <property type="project" value="InterPro"/>
</dbReference>
<reference evidence="6" key="2">
    <citation type="submission" date="2023-06" db="EMBL/GenBank/DDBJ databases">
        <authorList>
            <person name="Kobayashi Y."/>
            <person name="Kayamori A."/>
            <person name="Aoki K."/>
            <person name="Shiwa Y."/>
            <person name="Fujita N."/>
            <person name="Sugita T."/>
            <person name="Iwasaki W."/>
            <person name="Tanaka N."/>
            <person name="Takashima M."/>
        </authorList>
    </citation>
    <scope>NUCLEOTIDE SEQUENCE</scope>
    <source>
        <strain evidence="6">HIS016</strain>
    </source>
</reference>